<dbReference type="PANTHER" id="PTHR43776:SF7">
    <property type="entry name" value="D,D-DIPEPTIDE TRANSPORT ATP-BINDING PROTEIN DDPF-RELATED"/>
    <property type="match status" value="1"/>
</dbReference>
<evidence type="ECO:0000256" key="2">
    <source>
        <dbReference type="ARBA" id="ARBA00022448"/>
    </source>
</evidence>
<protein>
    <submittedName>
        <fullName evidence="6">ABC transporter ATP-binding protein</fullName>
    </submittedName>
</protein>
<dbReference type="RefSeq" id="WP_220301987.1">
    <property type="nucleotide sequence ID" value="NZ_JAEUAW010000016.1"/>
</dbReference>
<sequence>MSGLVSVRALTVEHRVARGWRTAVDAVDLDIAEGEAHGLVGESGSGKSTIALALTRYLPTGTRLRADQLRVAGRDVLSLDAAGLRQYRRDDIGVVFQEPSRALNPTASVGAQVAEAHRLRGLSATATRDATVSSLAEVGLPDPERLTARYPHELSGGQQQRVMIAMALAARPRLLILDEPTTGLDSQVQAEVLALIARLQQQLGFASLLISHDLPLVAAHSDRIGVLEGGRLVETTTSADLVAAPAHDYTRRLVAAIPAVDGIVRGGVDAAAPPLLVASGLRKHYAGHAALDGVDLRIGRGETLGIVGGSGSGKTTLGRVVAGVTAFEGELVLDAPTAPPPVQIVFQSPDASLNPRRTVRQTLRRAIELLHGDGTPEELVEQTGLPVDALDKLPHQLSGGQKQRVAIARAFAGRSPLIVCDEPTSALDVTVQATVIDLLIDLQERTGVSYLFISHDLAVVRRISHRVAVMQHGRLVETAPAAEIFGAARHPYTQSLIAAAGHARRDERTAAAPV</sequence>
<name>A0ABS7HS57_9MICO</name>
<dbReference type="InterPro" id="IPR017871">
    <property type="entry name" value="ABC_transporter-like_CS"/>
</dbReference>
<dbReference type="EMBL" id="JAEUAW010000016">
    <property type="protein sequence ID" value="MBW9095279.1"/>
    <property type="molecule type" value="Genomic_DNA"/>
</dbReference>
<dbReference type="PROSITE" id="PS00211">
    <property type="entry name" value="ABC_TRANSPORTER_1"/>
    <property type="match status" value="2"/>
</dbReference>
<dbReference type="Gene3D" id="3.40.50.300">
    <property type="entry name" value="P-loop containing nucleotide triphosphate hydrolases"/>
    <property type="match status" value="2"/>
</dbReference>
<dbReference type="InterPro" id="IPR003593">
    <property type="entry name" value="AAA+_ATPase"/>
</dbReference>
<dbReference type="GO" id="GO:0005524">
    <property type="term" value="F:ATP binding"/>
    <property type="evidence" value="ECO:0007669"/>
    <property type="project" value="UniProtKB-KW"/>
</dbReference>
<keyword evidence="7" id="KW-1185">Reference proteome</keyword>
<dbReference type="Pfam" id="PF08352">
    <property type="entry name" value="oligo_HPY"/>
    <property type="match status" value="2"/>
</dbReference>
<accession>A0ABS7HS57</accession>
<keyword evidence="2" id="KW-0813">Transport</keyword>
<evidence type="ECO:0000259" key="5">
    <source>
        <dbReference type="PROSITE" id="PS50893"/>
    </source>
</evidence>
<evidence type="ECO:0000313" key="6">
    <source>
        <dbReference type="EMBL" id="MBW9095279.1"/>
    </source>
</evidence>
<dbReference type="CDD" id="cd03257">
    <property type="entry name" value="ABC_NikE_OppD_transporters"/>
    <property type="match status" value="2"/>
</dbReference>
<keyword evidence="4 6" id="KW-0067">ATP-binding</keyword>
<dbReference type="SUPFAM" id="SSF52540">
    <property type="entry name" value="P-loop containing nucleoside triphosphate hydrolases"/>
    <property type="match status" value="2"/>
</dbReference>
<dbReference type="PROSITE" id="PS50893">
    <property type="entry name" value="ABC_TRANSPORTER_2"/>
    <property type="match status" value="2"/>
</dbReference>
<organism evidence="6 7">
    <name type="scientific">Microbacterium jejuense</name>
    <dbReference type="NCBI Taxonomy" id="1263637"/>
    <lineage>
        <taxon>Bacteria</taxon>
        <taxon>Bacillati</taxon>
        <taxon>Actinomycetota</taxon>
        <taxon>Actinomycetes</taxon>
        <taxon>Micrococcales</taxon>
        <taxon>Microbacteriaceae</taxon>
        <taxon>Microbacterium</taxon>
    </lineage>
</organism>
<reference evidence="6 7" key="1">
    <citation type="journal article" date="2021" name="MBio">
        <title>Poor Competitiveness of Bradyrhizobium in Pigeon Pea Root Colonization in Indian Soils.</title>
        <authorList>
            <person name="Chalasani D."/>
            <person name="Basu A."/>
            <person name="Pullabhotla S.V.S.R.N."/>
            <person name="Jorrin B."/>
            <person name="Neal A.L."/>
            <person name="Poole P.S."/>
            <person name="Podile A.R."/>
            <person name="Tkacz A."/>
        </authorList>
    </citation>
    <scope>NUCLEOTIDE SEQUENCE [LARGE SCALE GENOMIC DNA]</scope>
    <source>
        <strain evidence="6 7">HU14</strain>
    </source>
</reference>
<comment type="similarity">
    <text evidence="1">Belongs to the ABC transporter superfamily.</text>
</comment>
<feature type="domain" description="ABC transporter" evidence="5">
    <location>
        <begin position="7"/>
        <end position="254"/>
    </location>
</feature>
<evidence type="ECO:0000256" key="1">
    <source>
        <dbReference type="ARBA" id="ARBA00005417"/>
    </source>
</evidence>
<dbReference type="InterPro" id="IPR027417">
    <property type="entry name" value="P-loop_NTPase"/>
</dbReference>
<dbReference type="InterPro" id="IPR050319">
    <property type="entry name" value="ABC_transp_ATP-bind"/>
</dbReference>
<evidence type="ECO:0000313" key="7">
    <source>
        <dbReference type="Proteomes" id="UP001196843"/>
    </source>
</evidence>
<dbReference type="Proteomes" id="UP001196843">
    <property type="component" value="Unassembled WGS sequence"/>
</dbReference>
<gene>
    <name evidence="6" type="ORF">JNB62_16475</name>
</gene>
<feature type="domain" description="ABC transporter" evidence="5">
    <location>
        <begin position="276"/>
        <end position="497"/>
    </location>
</feature>
<dbReference type="InterPro" id="IPR013563">
    <property type="entry name" value="Oligopep_ABC_C"/>
</dbReference>
<dbReference type="PANTHER" id="PTHR43776">
    <property type="entry name" value="TRANSPORT ATP-BINDING PROTEIN"/>
    <property type="match status" value="1"/>
</dbReference>
<evidence type="ECO:0000256" key="3">
    <source>
        <dbReference type="ARBA" id="ARBA00022741"/>
    </source>
</evidence>
<evidence type="ECO:0000256" key="4">
    <source>
        <dbReference type="ARBA" id="ARBA00022840"/>
    </source>
</evidence>
<keyword evidence="3" id="KW-0547">Nucleotide-binding</keyword>
<dbReference type="Pfam" id="PF00005">
    <property type="entry name" value="ABC_tran"/>
    <property type="match status" value="2"/>
</dbReference>
<dbReference type="InterPro" id="IPR003439">
    <property type="entry name" value="ABC_transporter-like_ATP-bd"/>
</dbReference>
<dbReference type="SMART" id="SM00382">
    <property type="entry name" value="AAA"/>
    <property type="match status" value="2"/>
</dbReference>
<comment type="caution">
    <text evidence="6">The sequence shown here is derived from an EMBL/GenBank/DDBJ whole genome shotgun (WGS) entry which is preliminary data.</text>
</comment>
<proteinExistence type="inferred from homology"/>